<dbReference type="Proteomes" id="UP001304650">
    <property type="component" value="Chromosome"/>
</dbReference>
<dbReference type="GO" id="GO:0046872">
    <property type="term" value="F:metal ion binding"/>
    <property type="evidence" value="ECO:0007669"/>
    <property type="project" value="UniProtKB-KW"/>
</dbReference>
<dbReference type="PANTHER" id="PTHR37823:SF4">
    <property type="entry name" value="MENAQUINOL-CYTOCHROME C REDUCTASE CYTOCHROME B_C SUBUNIT"/>
    <property type="match status" value="1"/>
</dbReference>
<dbReference type="PANTHER" id="PTHR37823">
    <property type="entry name" value="CYTOCHROME C-553-LIKE"/>
    <property type="match status" value="1"/>
</dbReference>
<dbReference type="Gene3D" id="1.10.760.10">
    <property type="entry name" value="Cytochrome c-like domain"/>
    <property type="match status" value="1"/>
</dbReference>
<dbReference type="InterPro" id="IPR051811">
    <property type="entry name" value="Cytochrome_c550/c551-like"/>
</dbReference>
<keyword evidence="3 10" id="KW-0349">Heme</keyword>
<evidence type="ECO:0000256" key="3">
    <source>
        <dbReference type="ARBA" id="ARBA00022617"/>
    </source>
</evidence>
<keyword evidence="8 10" id="KW-0408">Iron</keyword>
<dbReference type="InterPro" id="IPR036150">
    <property type="entry name" value="Cyt_b/b6_C_sf"/>
</dbReference>
<keyword evidence="7 11" id="KW-1133">Transmembrane helix</keyword>
<dbReference type="AlphaFoldDB" id="A0AA96RI61"/>
<keyword evidence="2" id="KW-0813">Transport</keyword>
<keyword evidence="4 11" id="KW-0812">Transmembrane</keyword>
<dbReference type="InterPro" id="IPR027387">
    <property type="entry name" value="Cytb/b6-like_sf"/>
</dbReference>
<evidence type="ECO:0000256" key="10">
    <source>
        <dbReference type="PROSITE-ProRule" id="PRU00433"/>
    </source>
</evidence>
<evidence type="ECO:0000256" key="1">
    <source>
        <dbReference type="ARBA" id="ARBA00004141"/>
    </source>
</evidence>
<dbReference type="Pfam" id="PF13442">
    <property type="entry name" value="Cytochrome_CBB3"/>
    <property type="match status" value="1"/>
</dbReference>
<dbReference type="Gene3D" id="1.20.810.10">
    <property type="entry name" value="Cytochrome Bc1 Complex, Chain C"/>
    <property type="match status" value="1"/>
</dbReference>
<evidence type="ECO:0000256" key="9">
    <source>
        <dbReference type="ARBA" id="ARBA00023136"/>
    </source>
</evidence>
<evidence type="ECO:0000256" key="5">
    <source>
        <dbReference type="ARBA" id="ARBA00022723"/>
    </source>
</evidence>
<evidence type="ECO:0000256" key="2">
    <source>
        <dbReference type="ARBA" id="ARBA00022448"/>
    </source>
</evidence>
<sequence length="296" mass="32487">MAHGHKSDEKIVYVGDSRVIKKTPEQRLIPRDYSAYPGKSEAFIPNFLLKEWMVGVVVLVGMLVLVMSDPAPLGYPADPKNTAFIPMPDWYFLFMYQLLKYPYTSGDYVVLGAVVVPGLLFGGLLLAPFLDTGKERRFYRRPIASSLMILSLVACTYLTYTSWGHYQLELKEKNIIPEHIKREEEMHKNKGAAAGEGAKKETKKAAAIVAADDPAAAIYAKATCLACHGAQLKGMPASGVPALLGVGDGHTKEDILGIIKNGKGNMPAMYKPNIDKGLTDADIDKLAEWLSKQKTQ</sequence>
<dbReference type="RefSeq" id="WP_314795841.1">
    <property type="nucleotide sequence ID" value="NZ_CP130319.1"/>
</dbReference>
<evidence type="ECO:0000313" key="15">
    <source>
        <dbReference type="Proteomes" id="UP001304650"/>
    </source>
</evidence>
<dbReference type="SUPFAM" id="SSF81648">
    <property type="entry name" value="a domain/subunit of cytochrome bc1 complex (Ubiquinol-cytochrome c reductase)"/>
    <property type="match status" value="1"/>
</dbReference>
<evidence type="ECO:0000256" key="8">
    <source>
        <dbReference type="ARBA" id="ARBA00023004"/>
    </source>
</evidence>
<dbReference type="InterPro" id="IPR036909">
    <property type="entry name" value="Cyt_c-like_dom_sf"/>
</dbReference>
<evidence type="ECO:0000259" key="12">
    <source>
        <dbReference type="PROSITE" id="PS51003"/>
    </source>
</evidence>
<feature type="transmembrane region" description="Helical" evidence="11">
    <location>
        <begin position="47"/>
        <end position="67"/>
    </location>
</feature>
<accession>A0AA96RI61</accession>
<feature type="domain" description="Cytochrome b/b6 C-terminal region profile" evidence="12">
    <location>
        <begin position="33"/>
        <end position="160"/>
    </location>
</feature>
<dbReference type="InterPro" id="IPR009056">
    <property type="entry name" value="Cyt_c-like_dom"/>
</dbReference>
<name>A0AA96RI61_9BACL</name>
<feature type="transmembrane region" description="Helical" evidence="11">
    <location>
        <begin position="142"/>
        <end position="163"/>
    </location>
</feature>
<feature type="domain" description="Cytochrome c" evidence="13">
    <location>
        <begin position="210"/>
        <end position="294"/>
    </location>
</feature>
<dbReference type="GO" id="GO:0020037">
    <property type="term" value="F:heme binding"/>
    <property type="evidence" value="ECO:0007669"/>
    <property type="project" value="InterPro"/>
</dbReference>
<dbReference type="SUPFAM" id="SSF46626">
    <property type="entry name" value="Cytochrome c"/>
    <property type="match status" value="1"/>
</dbReference>
<keyword evidence="9 11" id="KW-0472">Membrane</keyword>
<dbReference type="InterPro" id="IPR005798">
    <property type="entry name" value="Cyt_b/b6_C"/>
</dbReference>
<evidence type="ECO:0000256" key="7">
    <source>
        <dbReference type="ARBA" id="ARBA00022989"/>
    </source>
</evidence>
<dbReference type="Pfam" id="PF00032">
    <property type="entry name" value="Cytochrom_B_C"/>
    <property type="match status" value="1"/>
</dbReference>
<dbReference type="PROSITE" id="PS51003">
    <property type="entry name" value="CYTB_CTER"/>
    <property type="match status" value="1"/>
</dbReference>
<evidence type="ECO:0000256" key="6">
    <source>
        <dbReference type="ARBA" id="ARBA00022982"/>
    </source>
</evidence>
<comment type="subcellular location">
    <subcellularLocation>
        <location evidence="1">Membrane</location>
        <topology evidence="1">Multi-pass membrane protein</topology>
    </subcellularLocation>
</comment>
<keyword evidence="6" id="KW-0249">Electron transport</keyword>
<evidence type="ECO:0000259" key="13">
    <source>
        <dbReference type="PROSITE" id="PS51007"/>
    </source>
</evidence>
<dbReference type="EMBL" id="CP130319">
    <property type="protein sequence ID" value="WNR42425.1"/>
    <property type="molecule type" value="Genomic_DNA"/>
</dbReference>
<feature type="transmembrane region" description="Helical" evidence="11">
    <location>
        <begin position="108"/>
        <end position="130"/>
    </location>
</feature>
<proteinExistence type="predicted"/>
<organism evidence="14 15">
    <name type="scientific">Paenibacillus roseopurpureus</name>
    <dbReference type="NCBI Taxonomy" id="2918901"/>
    <lineage>
        <taxon>Bacteria</taxon>
        <taxon>Bacillati</taxon>
        <taxon>Bacillota</taxon>
        <taxon>Bacilli</taxon>
        <taxon>Bacillales</taxon>
        <taxon>Paenibacillaceae</taxon>
        <taxon>Paenibacillus</taxon>
    </lineage>
</organism>
<dbReference type="GO" id="GO:0016020">
    <property type="term" value="C:membrane"/>
    <property type="evidence" value="ECO:0007669"/>
    <property type="project" value="UniProtKB-SubCell"/>
</dbReference>
<dbReference type="PROSITE" id="PS51007">
    <property type="entry name" value="CYTC"/>
    <property type="match status" value="1"/>
</dbReference>
<evidence type="ECO:0000256" key="4">
    <source>
        <dbReference type="ARBA" id="ARBA00022692"/>
    </source>
</evidence>
<evidence type="ECO:0000256" key="11">
    <source>
        <dbReference type="SAM" id="Phobius"/>
    </source>
</evidence>
<keyword evidence="15" id="KW-1185">Reference proteome</keyword>
<keyword evidence="5 10" id="KW-0479">Metal-binding</keyword>
<dbReference type="GO" id="GO:0016491">
    <property type="term" value="F:oxidoreductase activity"/>
    <property type="evidence" value="ECO:0007669"/>
    <property type="project" value="InterPro"/>
</dbReference>
<protein>
    <submittedName>
        <fullName evidence="14">C-type cytochrome</fullName>
    </submittedName>
</protein>
<gene>
    <name evidence="14" type="ORF">MJB10_14915</name>
</gene>
<dbReference type="KEGG" id="proo:MJB10_14915"/>
<evidence type="ECO:0000313" key="14">
    <source>
        <dbReference type="EMBL" id="WNR42425.1"/>
    </source>
</evidence>
<reference evidence="14" key="1">
    <citation type="submission" date="2022-02" db="EMBL/GenBank/DDBJ databases">
        <title>Paenibacillus sp. MBLB1832 Whole Genome Shotgun Sequencing.</title>
        <authorList>
            <person name="Hwang C.Y."/>
            <person name="Cho E.-S."/>
            <person name="Seo M.-J."/>
        </authorList>
    </citation>
    <scope>NUCLEOTIDE SEQUENCE</scope>
    <source>
        <strain evidence="14">MBLB1832</strain>
    </source>
</reference>
<dbReference type="GO" id="GO:0009055">
    <property type="term" value="F:electron transfer activity"/>
    <property type="evidence" value="ECO:0007669"/>
    <property type="project" value="InterPro"/>
</dbReference>